<keyword evidence="2" id="KW-1185">Reference proteome</keyword>
<gene>
    <name evidence="1" type="ORF">BO94DRAFT_540217</name>
</gene>
<name>A0A317V904_9EURO</name>
<organism evidence="1 2">
    <name type="scientific">Aspergillus sclerotioniger CBS 115572</name>
    <dbReference type="NCBI Taxonomy" id="1450535"/>
    <lineage>
        <taxon>Eukaryota</taxon>
        <taxon>Fungi</taxon>
        <taxon>Dikarya</taxon>
        <taxon>Ascomycota</taxon>
        <taxon>Pezizomycotina</taxon>
        <taxon>Eurotiomycetes</taxon>
        <taxon>Eurotiomycetidae</taxon>
        <taxon>Eurotiales</taxon>
        <taxon>Aspergillaceae</taxon>
        <taxon>Aspergillus</taxon>
        <taxon>Aspergillus subgen. Circumdati</taxon>
    </lineage>
</organism>
<dbReference type="AlphaFoldDB" id="A0A317V904"/>
<comment type="caution">
    <text evidence="1">The sequence shown here is derived from an EMBL/GenBank/DDBJ whole genome shotgun (WGS) entry which is preliminary data.</text>
</comment>
<evidence type="ECO:0000313" key="1">
    <source>
        <dbReference type="EMBL" id="PWY68540.1"/>
    </source>
</evidence>
<reference evidence="1 2" key="1">
    <citation type="submission" date="2016-12" db="EMBL/GenBank/DDBJ databases">
        <title>The genomes of Aspergillus section Nigri reveals drivers in fungal speciation.</title>
        <authorList>
            <consortium name="DOE Joint Genome Institute"/>
            <person name="Vesth T.C."/>
            <person name="Nybo J."/>
            <person name="Theobald S."/>
            <person name="Brandl J."/>
            <person name="Frisvad J.C."/>
            <person name="Nielsen K.F."/>
            <person name="Lyhne E.K."/>
            <person name="Kogle M.E."/>
            <person name="Kuo A."/>
            <person name="Riley R."/>
            <person name="Clum A."/>
            <person name="Nolan M."/>
            <person name="Lipzen A."/>
            <person name="Salamov A."/>
            <person name="Henrissat B."/>
            <person name="Wiebenga A."/>
            <person name="De Vries R.P."/>
            <person name="Grigoriev I.V."/>
            <person name="Mortensen U.H."/>
            <person name="Andersen M.R."/>
            <person name="Baker S.E."/>
        </authorList>
    </citation>
    <scope>NUCLEOTIDE SEQUENCE [LARGE SCALE GENOMIC DNA]</scope>
    <source>
        <strain evidence="1 2">CBS 115572</strain>
    </source>
</reference>
<dbReference type="Proteomes" id="UP000246702">
    <property type="component" value="Unassembled WGS sequence"/>
</dbReference>
<dbReference type="RefSeq" id="XP_025462203.1">
    <property type="nucleotide sequence ID" value="XM_025612866.1"/>
</dbReference>
<dbReference type="GeneID" id="37115009"/>
<accession>A0A317V904</accession>
<evidence type="ECO:0000313" key="2">
    <source>
        <dbReference type="Proteomes" id="UP000246702"/>
    </source>
</evidence>
<proteinExistence type="predicted"/>
<sequence length="65" mass="7133">MAVNMNVNMNMPPSGKESWPTSPPYIKFHDPFSAASLAYASKNPISHLLSKASFEVPTPPQNLFV</sequence>
<dbReference type="EMBL" id="MSFK01000044">
    <property type="protein sequence ID" value="PWY68540.1"/>
    <property type="molecule type" value="Genomic_DNA"/>
</dbReference>
<protein>
    <submittedName>
        <fullName evidence="1">Uncharacterized protein</fullName>
    </submittedName>
</protein>